<dbReference type="SMART" id="SM00147">
    <property type="entry name" value="RasGEF"/>
    <property type="match status" value="1"/>
</dbReference>
<sequence>FSKETCQLNSPSDKLKQELEKELKLSSCNLSSHGWYHGRIPWEVSESLVQQNGDFLVRDSLTSIGDYVLTCCWNQNALHFLISKVQLRSYDAYPRTQYILEGETFDSVPTLVHSYVGNERPLTKQSGAYIYSPVIRTLPLRYLETMFGLPSVESSPVNSPTRQKGSQKKRESITVTEALEIELIRPQSDVVRSFDGTVEQRLVVSTSPILMSTCKIQFNIIKSSKTRKSENSIVTVHLLLSPVARRRRSPSENRKFVVVPSSPVLQKSSEIRLCSSPPENTLIYLEPTVHLLSSMTHSHQNNREANHPQNDPVISQTDPATTNHPFVRHEIQTLDRREEYDEDYLVPFTIDAVSCFRPSMYQSPLLPPENKPLETKMLKKVKDVLFEVDIKTMAMYITKIDCMVARILDMSDEMMKGMGVSSGMELLTLPHGHHLRQDLLERFHTMSIMLAVQLLGCTGSADERATLLHRAICLASELKSNFGNLFGFATVMKCLELPQIARLDETWTVLRQKYTESAVLYEKTLRSSMRMMNDGEEISGPTETTFPHVLPLLSLLERSVVALEESESWESADTGVAMVLSHLNAARTIACNGRMFSANAEAKLQGFQEEADVQEVFLTEFQMRLLWGSRGVERNKDERYSKFDEVLTALSNRLELSHSPK</sequence>
<comment type="caution">
    <text evidence="7">The sequence shown here is derived from an EMBL/GenBank/DDBJ whole genome shotgun (WGS) entry which is preliminary data.</text>
</comment>
<dbReference type="Pfam" id="PF00617">
    <property type="entry name" value="RasGEF"/>
    <property type="match status" value="1"/>
</dbReference>
<dbReference type="InterPro" id="IPR036860">
    <property type="entry name" value="SH2_dom_sf"/>
</dbReference>
<dbReference type="Gene3D" id="1.10.840.10">
    <property type="entry name" value="Ras guanine-nucleotide exchange factors catalytic domain"/>
    <property type="match status" value="1"/>
</dbReference>
<feature type="region of interest" description="Disordered" evidence="4">
    <location>
        <begin position="296"/>
        <end position="322"/>
    </location>
</feature>
<evidence type="ECO:0000256" key="1">
    <source>
        <dbReference type="ARBA" id="ARBA00022999"/>
    </source>
</evidence>
<evidence type="ECO:0000256" key="4">
    <source>
        <dbReference type="SAM" id="MobiDB-lite"/>
    </source>
</evidence>
<dbReference type="FunFam" id="3.30.505.10:FF:000013">
    <property type="entry name" value="SH2 domain-containing protein 3C isoform X1"/>
    <property type="match status" value="1"/>
</dbReference>
<dbReference type="SUPFAM" id="SSF55550">
    <property type="entry name" value="SH2 domain"/>
    <property type="match status" value="1"/>
</dbReference>
<feature type="domain" description="Ras-GEF" evidence="6">
    <location>
        <begin position="389"/>
        <end position="630"/>
    </location>
</feature>
<gene>
    <name evidence="7" type="ORF">DPX16_13950</name>
</gene>
<dbReference type="SMART" id="SM00252">
    <property type="entry name" value="SH2"/>
    <property type="match status" value="1"/>
</dbReference>
<dbReference type="InterPro" id="IPR044102">
    <property type="entry name" value="SH2_SHEP1/BCAR3/NSP1"/>
</dbReference>
<feature type="non-terminal residue" evidence="7">
    <location>
        <position position="1"/>
    </location>
</feature>
<dbReference type="PANTHER" id="PTHR14247">
    <property type="entry name" value="BREAST CANCER ANTI-ESTROGEN RESISTANCE PROTEIN 3 HOMOLOG-LIKE PROTEIN"/>
    <property type="match status" value="1"/>
</dbReference>
<dbReference type="PANTHER" id="PTHR14247:SF6">
    <property type="entry name" value="SH2 DOMAIN-CONTAINING PROTEIN 3C"/>
    <property type="match status" value="1"/>
</dbReference>
<dbReference type="AlphaFoldDB" id="A0A3N0Y8I3"/>
<dbReference type="GO" id="GO:0007264">
    <property type="term" value="P:small GTPase-mediated signal transduction"/>
    <property type="evidence" value="ECO:0007669"/>
    <property type="project" value="InterPro"/>
</dbReference>
<keyword evidence="8" id="KW-1185">Reference proteome</keyword>
<keyword evidence="1 3" id="KW-0727">SH2 domain</keyword>
<protein>
    <submittedName>
        <fullName evidence="7">SH2 domain-containing protein 3C</fullName>
    </submittedName>
</protein>
<dbReference type="GO" id="GO:0005085">
    <property type="term" value="F:guanyl-nucleotide exchange factor activity"/>
    <property type="evidence" value="ECO:0007669"/>
    <property type="project" value="UniProtKB-KW"/>
</dbReference>
<dbReference type="EMBL" id="RJVU01049572">
    <property type="protein sequence ID" value="ROL42543.1"/>
    <property type="molecule type" value="Genomic_DNA"/>
</dbReference>
<dbReference type="Pfam" id="PF00017">
    <property type="entry name" value="SH2"/>
    <property type="match status" value="1"/>
</dbReference>
<accession>A0A3N0Y8I3</accession>
<organism evidence="7 8">
    <name type="scientific">Anabarilius grahami</name>
    <name type="common">Kanglang fish</name>
    <name type="synonym">Barilius grahami</name>
    <dbReference type="NCBI Taxonomy" id="495550"/>
    <lineage>
        <taxon>Eukaryota</taxon>
        <taxon>Metazoa</taxon>
        <taxon>Chordata</taxon>
        <taxon>Craniata</taxon>
        <taxon>Vertebrata</taxon>
        <taxon>Euteleostomi</taxon>
        <taxon>Actinopterygii</taxon>
        <taxon>Neopterygii</taxon>
        <taxon>Teleostei</taxon>
        <taxon>Ostariophysi</taxon>
        <taxon>Cypriniformes</taxon>
        <taxon>Xenocyprididae</taxon>
        <taxon>Xenocypridinae</taxon>
        <taxon>Xenocypridinae incertae sedis</taxon>
        <taxon>Anabarilius</taxon>
    </lineage>
</organism>
<evidence type="ECO:0000313" key="7">
    <source>
        <dbReference type="EMBL" id="ROL42543.1"/>
    </source>
</evidence>
<evidence type="ECO:0000259" key="5">
    <source>
        <dbReference type="PROSITE" id="PS50001"/>
    </source>
</evidence>
<dbReference type="InterPro" id="IPR000980">
    <property type="entry name" value="SH2"/>
</dbReference>
<dbReference type="OrthoDB" id="2412973at2759"/>
<feature type="compositionally biased region" description="Polar residues" evidence="4">
    <location>
        <begin position="307"/>
        <end position="322"/>
    </location>
</feature>
<evidence type="ECO:0000259" key="6">
    <source>
        <dbReference type="PROSITE" id="PS50009"/>
    </source>
</evidence>
<dbReference type="InterPro" id="IPR036964">
    <property type="entry name" value="RASGEF_cat_dom_sf"/>
</dbReference>
<proteinExistence type="predicted"/>
<reference evidence="7 8" key="1">
    <citation type="submission" date="2018-10" db="EMBL/GenBank/DDBJ databases">
        <title>Genome assembly for a Yunnan-Guizhou Plateau 3E fish, Anabarilius grahami (Regan), and its evolutionary and genetic applications.</title>
        <authorList>
            <person name="Jiang W."/>
        </authorList>
    </citation>
    <scope>NUCLEOTIDE SEQUENCE [LARGE SCALE GENOMIC DNA]</scope>
    <source>
        <strain evidence="7">AG-KIZ</strain>
        <tissue evidence="7">Muscle</tissue>
    </source>
</reference>
<feature type="domain" description="SH2" evidence="5">
    <location>
        <begin position="35"/>
        <end position="134"/>
    </location>
</feature>
<evidence type="ECO:0000256" key="3">
    <source>
        <dbReference type="PROSITE-ProRule" id="PRU00191"/>
    </source>
</evidence>
<dbReference type="PROSITE" id="PS50001">
    <property type="entry name" value="SH2"/>
    <property type="match status" value="1"/>
</dbReference>
<dbReference type="PROSITE" id="PS50009">
    <property type="entry name" value="RASGEF_CAT"/>
    <property type="match status" value="1"/>
</dbReference>
<dbReference type="InterPro" id="IPR023578">
    <property type="entry name" value="Ras_GEF_dom_sf"/>
</dbReference>
<dbReference type="InterPro" id="IPR001895">
    <property type="entry name" value="RASGEF_cat_dom"/>
</dbReference>
<dbReference type="CDD" id="cd10337">
    <property type="entry name" value="SH2_BCAR3"/>
    <property type="match status" value="1"/>
</dbReference>
<dbReference type="Proteomes" id="UP000281406">
    <property type="component" value="Unassembled WGS sequence"/>
</dbReference>
<dbReference type="GO" id="GO:0001784">
    <property type="term" value="F:phosphotyrosine residue binding"/>
    <property type="evidence" value="ECO:0007669"/>
    <property type="project" value="InterPro"/>
</dbReference>
<dbReference type="Gene3D" id="3.30.505.10">
    <property type="entry name" value="SH2 domain"/>
    <property type="match status" value="1"/>
</dbReference>
<dbReference type="InterPro" id="IPR051853">
    <property type="entry name" value="SH2-Ras-GEF_adapter"/>
</dbReference>
<evidence type="ECO:0000313" key="8">
    <source>
        <dbReference type="Proteomes" id="UP000281406"/>
    </source>
</evidence>
<dbReference type="SUPFAM" id="SSF48366">
    <property type="entry name" value="Ras GEF"/>
    <property type="match status" value="1"/>
</dbReference>
<keyword evidence="2" id="KW-0344">Guanine-nucleotide releasing factor</keyword>
<evidence type="ECO:0000256" key="2">
    <source>
        <dbReference type="PROSITE-ProRule" id="PRU00168"/>
    </source>
</evidence>
<name>A0A3N0Y8I3_ANAGA</name>